<organism evidence="1 2">
    <name type="scientific">Galerina marginata (strain CBS 339.88)</name>
    <dbReference type="NCBI Taxonomy" id="685588"/>
    <lineage>
        <taxon>Eukaryota</taxon>
        <taxon>Fungi</taxon>
        <taxon>Dikarya</taxon>
        <taxon>Basidiomycota</taxon>
        <taxon>Agaricomycotina</taxon>
        <taxon>Agaricomycetes</taxon>
        <taxon>Agaricomycetidae</taxon>
        <taxon>Agaricales</taxon>
        <taxon>Agaricineae</taxon>
        <taxon>Strophariaceae</taxon>
        <taxon>Galerina</taxon>
    </lineage>
</organism>
<gene>
    <name evidence="1" type="ORF">GALMADRAFT_230324</name>
</gene>
<reference evidence="2" key="1">
    <citation type="journal article" date="2014" name="Proc. Natl. Acad. Sci. U.S.A.">
        <title>Extensive sampling of basidiomycete genomes demonstrates inadequacy of the white-rot/brown-rot paradigm for wood decay fungi.</title>
        <authorList>
            <person name="Riley R."/>
            <person name="Salamov A.A."/>
            <person name="Brown D.W."/>
            <person name="Nagy L.G."/>
            <person name="Floudas D."/>
            <person name="Held B.W."/>
            <person name="Levasseur A."/>
            <person name="Lombard V."/>
            <person name="Morin E."/>
            <person name="Otillar R."/>
            <person name="Lindquist E.A."/>
            <person name="Sun H."/>
            <person name="LaButti K.M."/>
            <person name="Schmutz J."/>
            <person name="Jabbour D."/>
            <person name="Luo H."/>
            <person name="Baker S.E."/>
            <person name="Pisabarro A.G."/>
            <person name="Walton J.D."/>
            <person name="Blanchette R.A."/>
            <person name="Henrissat B."/>
            <person name="Martin F."/>
            <person name="Cullen D."/>
            <person name="Hibbett D.S."/>
            <person name="Grigoriev I.V."/>
        </authorList>
    </citation>
    <scope>NUCLEOTIDE SEQUENCE [LARGE SCALE GENOMIC DNA]</scope>
    <source>
        <strain evidence="2">CBS 339.88</strain>
    </source>
</reference>
<accession>A0A067SGH8</accession>
<protein>
    <submittedName>
        <fullName evidence="1">Uncharacterized protein</fullName>
    </submittedName>
</protein>
<dbReference type="EMBL" id="KL142399">
    <property type="protein sequence ID" value="KDR69981.1"/>
    <property type="molecule type" value="Genomic_DNA"/>
</dbReference>
<evidence type="ECO:0000313" key="2">
    <source>
        <dbReference type="Proteomes" id="UP000027222"/>
    </source>
</evidence>
<evidence type="ECO:0000313" key="1">
    <source>
        <dbReference type="EMBL" id="KDR69981.1"/>
    </source>
</evidence>
<proteinExistence type="predicted"/>
<name>A0A067SGH8_GALM3</name>
<dbReference type="Proteomes" id="UP000027222">
    <property type="component" value="Unassembled WGS sequence"/>
</dbReference>
<keyword evidence="2" id="KW-1185">Reference proteome</keyword>
<sequence length="71" mass="8158">MKLTQRAQECAQRLAAVPCYHQGRELECRSKIEWAWNPVDAQLAIVRRVGKRQDDLDVGVLFILYLCSLLA</sequence>
<dbReference type="AlphaFoldDB" id="A0A067SGH8"/>
<dbReference type="HOGENOM" id="CLU_2740192_0_0_1"/>